<feature type="binding site" evidence="2">
    <location>
        <position position="59"/>
    </location>
    <ligand>
        <name>Fe cation</name>
        <dbReference type="ChEBI" id="CHEBI:24875"/>
    </ligand>
</feature>
<evidence type="ECO:0008006" key="8">
    <source>
        <dbReference type="Google" id="ProtNLM"/>
    </source>
</evidence>
<dbReference type="SUPFAM" id="SSF51182">
    <property type="entry name" value="RmlC-like cupins"/>
    <property type="match status" value="1"/>
</dbReference>
<dbReference type="Gene3D" id="2.60.120.10">
    <property type="entry name" value="Jelly Rolls"/>
    <property type="match status" value="2"/>
</dbReference>
<keyword evidence="2" id="KW-0408">Iron</keyword>
<dbReference type="InterPro" id="IPR003829">
    <property type="entry name" value="Pirin_N_dom"/>
</dbReference>
<feature type="binding site" evidence="2">
    <location>
        <position position="101"/>
    </location>
    <ligand>
        <name>Fe cation</name>
        <dbReference type="ChEBI" id="CHEBI:24875"/>
    </ligand>
</feature>
<evidence type="ECO:0000259" key="4">
    <source>
        <dbReference type="Pfam" id="PF02678"/>
    </source>
</evidence>
<dbReference type="PANTHER" id="PTHR43212:SF3">
    <property type="entry name" value="QUERCETIN 2,3-DIOXYGENASE"/>
    <property type="match status" value="1"/>
</dbReference>
<dbReference type="Pfam" id="PF17954">
    <property type="entry name" value="Pirin_C_2"/>
    <property type="match status" value="1"/>
</dbReference>
<feature type="binding site" evidence="2">
    <location>
        <position position="57"/>
    </location>
    <ligand>
        <name>Fe cation</name>
        <dbReference type="ChEBI" id="CHEBI:24875"/>
    </ligand>
</feature>
<organism evidence="6 7">
    <name type="scientific">Cypionkella aquatica</name>
    <dbReference type="NCBI Taxonomy" id="1756042"/>
    <lineage>
        <taxon>Bacteria</taxon>
        <taxon>Pseudomonadati</taxon>
        <taxon>Pseudomonadota</taxon>
        <taxon>Alphaproteobacteria</taxon>
        <taxon>Rhodobacterales</taxon>
        <taxon>Paracoccaceae</taxon>
        <taxon>Cypionkella</taxon>
    </lineage>
</organism>
<reference evidence="6 7" key="1">
    <citation type="journal article" date="2014" name="Int. J. Syst. Evol. Microbiol.">
        <title>Complete genome sequence of Corynebacterium casei LMG S-19264T (=DSM 44701T), isolated from a smear-ripened cheese.</title>
        <authorList>
            <consortium name="US DOE Joint Genome Institute (JGI-PGF)"/>
            <person name="Walter F."/>
            <person name="Albersmeier A."/>
            <person name="Kalinowski J."/>
            <person name="Ruckert C."/>
        </authorList>
    </citation>
    <scope>NUCLEOTIDE SEQUENCE [LARGE SCALE GENOMIC DNA]</scope>
    <source>
        <strain evidence="6 7">NBRC 111766</strain>
    </source>
</reference>
<dbReference type="GO" id="GO:0046872">
    <property type="term" value="F:metal ion binding"/>
    <property type="evidence" value="ECO:0007669"/>
    <property type="project" value="UniProtKB-KW"/>
</dbReference>
<protein>
    <recommendedName>
        <fullName evidence="8">Quercetin 2,3-dioxygenase</fullName>
    </recommendedName>
</protein>
<comment type="cofactor">
    <cofactor evidence="2">
        <name>Fe cation</name>
        <dbReference type="ChEBI" id="CHEBI:24875"/>
    </cofactor>
    <text evidence="2">Binds 1 Fe cation per subunit.</text>
</comment>
<gene>
    <name evidence="6" type="ORF">GCM10010873_11770</name>
</gene>
<keyword evidence="2" id="KW-0479">Metal-binding</keyword>
<dbReference type="InterPro" id="IPR012093">
    <property type="entry name" value="Pirin"/>
</dbReference>
<evidence type="ECO:0000313" key="7">
    <source>
        <dbReference type="Proteomes" id="UP001157355"/>
    </source>
</evidence>
<evidence type="ECO:0000259" key="5">
    <source>
        <dbReference type="Pfam" id="PF17954"/>
    </source>
</evidence>
<dbReference type="RefSeq" id="WP_284324404.1">
    <property type="nucleotide sequence ID" value="NZ_BSPP01000004.1"/>
</dbReference>
<evidence type="ECO:0000256" key="3">
    <source>
        <dbReference type="RuleBase" id="RU003457"/>
    </source>
</evidence>
<dbReference type="InterPro" id="IPR041602">
    <property type="entry name" value="Quercetinase_C"/>
</dbReference>
<dbReference type="Proteomes" id="UP001157355">
    <property type="component" value="Unassembled WGS sequence"/>
</dbReference>
<comment type="similarity">
    <text evidence="1 3">Belongs to the pirin family.</text>
</comment>
<proteinExistence type="inferred from homology"/>
<dbReference type="PANTHER" id="PTHR43212">
    <property type="entry name" value="QUERCETIN 2,3-DIOXYGENASE"/>
    <property type="match status" value="1"/>
</dbReference>
<feature type="domain" description="Pirin N-terminal" evidence="4">
    <location>
        <begin position="14"/>
        <end position="119"/>
    </location>
</feature>
<evidence type="ECO:0000313" key="6">
    <source>
        <dbReference type="EMBL" id="GLS86203.1"/>
    </source>
</evidence>
<comment type="caution">
    <text evidence="6">The sequence shown here is derived from an EMBL/GenBank/DDBJ whole genome shotgun (WGS) entry which is preliminary data.</text>
</comment>
<dbReference type="CDD" id="cd02910">
    <property type="entry name" value="cupin_Yhhw_N"/>
    <property type="match status" value="1"/>
</dbReference>
<dbReference type="Pfam" id="PF02678">
    <property type="entry name" value="Pirin"/>
    <property type="match status" value="1"/>
</dbReference>
<sequence>MITIHQKAIRGHTRSGWLDSFHTFSFGSFNDPNRMGFGNLRVLNDDSVIPGAGFAPHRHQDMDILTYVLKGQLRHEDDQGNISLIAARQAQLMSAGRGVTHSEFNASEQETAHFVQIWLLPDTPGGEPSYAQVSVPEQGDILLAGPATSGALLHLRSSTTLRLVHASEHDQTALNTPGSHRFVHLLDGMAFAETERLSAGDGLEIPADEGTVLDWASDGAALVFTMPSLLPYPPSTP</sequence>
<accession>A0AA37TRV6</accession>
<dbReference type="AlphaFoldDB" id="A0AA37TRV6"/>
<evidence type="ECO:0000256" key="2">
    <source>
        <dbReference type="PIRSR" id="PIRSR006232-1"/>
    </source>
</evidence>
<dbReference type="InterPro" id="IPR011051">
    <property type="entry name" value="RmlC_Cupin_sf"/>
</dbReference>
<feature type="domain" description="Quercetin 2,3-dioxygenase C-terminal cupin" evidence="5">
    <location>
        <begin position="143"/>
        <end position="226"/>
    </location>
</feature>
<dbReference type="PIRSF" id="PIRSF006232">
    <property type="entry name" value="Pirin"/>
    <property type="match status" value="1"/>
</dbReference>
<evidence type="ECO:0000256" key="1">
    <source>
        <dbReference type="ARBA" id="ARBA00008416"/>
    </source>
</evidence>
<dbReference type="InterPro" id="IPR014710">
    <property type="entry name" value="RmlC-like_jellyroll"/>
</dbReference>
<keyword evidence="7" id="KW-1185">Reference proteome</keyword>
<name>A0AA37TRV6_9RHOB</name>
<dbReference type="EMBL" id="BSPP01000004">
    <property type="protein sequence ID" value="GLS86203.1"/>
    <property type="molecule type" value="Genomic_DNA"/>
</dbReference>
<feature type="binding site" evidence="2">
    <location>
        <position position="103"/>
    </location>
    <ligand>
        <name>Fe cation</name>
        <dbReference type="ChEBI" id="CHEBI:24875"/>
    </ligand>
</feature>